<dbReference type="eggNOG" id="COG2256">
    <property type="taxonomic scope" value="Bacteria"/>
</dbReference>
<dbReference type="InterPro" id="IPR051314">
    <property type="entry name" value="AAA_ATPase_RarA/MGS1/WRNIP1"/>
</dbReference>
<dbReference type="GO" id="GO:0006261">
    <property type="term" value="P:DNA-templated DNA replication"/>
    <property type="evidence" value="ECO:0007669"/>
    <property type="project" value="TreeGrafter"/>
</dbReference>
<dbReference type="Gene3D" id="3.40.50.300">
    <property type="entry name" value="P-loop containing nucleotide triphosphate hydrolases"/>
    <property type="match status" value="1"/>
</dbReference>
<evidence type="ECO:0000256" key="3">
    <source>
        <dbReference type="ARBA" id="ARBA00022705"/>
    </source>
</evidence>
<reference evidence="7 8" key="1">
    <citation type="journal article" date="2003" name="Proc. Natl. Acad. Sci. U.S.A.">
        <title>Genome sequence of the cyanobacterium Prochlorococcus marinus SS120, a nearly minimal oxyphototrophic genome.</title>
        <authorList>
            <person name="Dufresne A."/>
            <person name="Salanoubat M."/>
            <person name="Partensky F."/>
            <person name="Artiguenave F."/>
            <person name="Axmann I.M."/>
            <person name="Barbe V."/>
            <person name="Duprat S."/>
            <person name="Galperin M.Y."/>
            <person name="Koonin E.V."/>
            <person name="Le Gall F."/>
            <person name="Makarova K.S."/>
            <person name="Ostrowski M."/>
            <person name="Oztas S."/>
            <person name="Robert C."/>
            <person name="Rogozin I.B."/>
            <person name="Scanlan D.J."/>
            <person name="Tandeau de Marsac N."/>
            <person name="Weissenbach J."/>
            <person name="Wincker P."/>
            <person name="Wolf Y.I."/>
            <person name="Hess W.R."/>
        </authorList>
    </citation>
    <scope>NUCLEOTIDE SEQUENCE [LARGE SCALE GENOMIC DNA]</scope>
    <source>
        <strain evidence="8">SARG / CCMP1375 / SS120</strain>
    </source>
</reference>
<dbReference type="PATRIC" id="fig|167539.5.peg.95"/>
<dbReference type="Pfam" id="PF16193">
    <property type="entry name" value="AAA_assoc_2"/>
    <property type="match status" value="1"/>
</dbReference>
<dbReference type="Gene3D" id="1.20.272.10">
    <property type="match status" value="1"/>
</dbReference>
<dbReference type="Pfam" id="PF12002">
    <property type="entry name" value="MgsA_C"/>
    <property type="match status" value="1"/>
</dbReference>
<dbReference type="NCBIfam" id="NF009883">
    <property type="entry name" value="PRK13341.1-4"/>
    <property type="match status" value="1"/>
</dbReference>
<comment type="function">
    <text evidence="1">DNA-dependent ATPase that plays important roles in cellular responses to stalled DNA replication processes.</text>
</comment>
<dbReference type="InterPro" id="IPR032423">
    <property type="entry name" value="AAA_assoc_2"/>
</dbReference>
<accession>Q7VEC2</accession>
<dbReference type="GO" id="GO:0017116">
    <property type="term" value="F:single-stranded DNA helicase activity"/>
    <property type="evidence" value="ECO:0007669"/>
    <property type="project" value="TreeGrafter"/>
</dbReference>
<keyword evidence="8" id="KW-1185">Reference proteome</keyword>
<dbReference type="FunFam" id="1.20.272.10:FF:000001">
    <property type="entry name" value="Putative AAA family ATPase"/>
    <property type="match status" value="1"/>
</dbReference>
<dbReference type="CDD" id="cd00009">
    <property type="entry name" value="AAA"/>
    <property type="match status" value="1"/>
</dbReference>
<protein>
    <submittedName>
        <fullName evidence="7">ATPase</fullName>
    </submittedName>
</protein>
<sequence length="446" mass="50020">MSKDLFTFNSDEQIQRNAPLADRLRPTKIDEFVGQDAILAEGRLLRRAIEADRVGNLIFHGPPGVGKTTLAKIIAANTRSYFSVLNAVLVGVKEIRKEVEDARERLGRYGLKTILFLDEVHRFNSAQQDALLPWVENGTFILIGATTENPYFEVNKALVSRSRIFRLTPIEPHHLHKLLVRALSDSEKGFGKKQVKLSSDAANHLVDVANGDARSLLNALELAVETTAIDAKGVINIDLQIAEESIQQRAVLYDKEGDAHFDTISAFIKSMRGSDPDASLFWMARMLEAGENPRYIFRRMLIAASEDIGLADPQAIVVIESCASAFDRVGLPEGIYFLSEAALYLACAEKSNSILGILSAQRAVRTTQKQDVPRHLRDSHRDGVHSGDGDGYLYPHNFADNWVSQNYLPHELTKEKFWEPTSNGWEGKRKEILREWKTKQIDDQIE</sequence>
<dbReference type="Pfam" id="PF00004">
    <property type="entry name" value="AAA"/>
    <property type="match status" value="1"/>
</dbReference>
<gene>
    <name evidence="7" type="primary">mGS1</name>
    <name evidence="7" type="ordered locus">Pro_0091</name>
</gene>
<evidence type="ECO:0000313" key="8">
    <source>
        <dbReference type="Proteomes" id="UP000001420"/>
    </source>
</evidence>
<evidence type="ECO:0000256" key="1">
    <source>
        <dbReference type="ARBA" id="ARBA00002393"/>
    </source>
</evidence>
<dbReference type="SUPFAM" id="SSF52540">
    <property type="entry name" value="P-loop containing nucleoside triphosphate hydrolases"/>
    <property type="match status" value="1"/>
</dbReference>
<proteinExistence type="inferred from homology"/>
<dbReference type="Gene3D" id="1.10.8.60">
    <property type="match status" value="1"/>
</dbReference>
<dbReference type="GO" id="GO:0016887">
    <property type="term" value="F:ATP hydrolysis activity"/>
    <property type="evidence" value="ECO:0007669"/>
    <property type="project" value="InterPro"/>
</dbReference>
<dbReference type="EMBL" id="AE017126">
    <property type="protein sequence ID" value="AAP99137.1"/>
    <property type="molecule type" value="Genomic_DNA"/>
</dbReference>
<keyword evidence="4" id="KW-0547">Nucleotide-binding</keyword>
<dbReference type="Gene3D" id="1.10.3710.10">
    <property type="entry name" value="DNA polymerase III clamp loader subunits, C-terminal domain"/>
    <property type="match status" value="1"/>
</dbReference>
<dbReference type="OrthoDB" id="9778364at2"/>
<dbReference type="NCBIfam" id="NF009881">
    <property type="entry name" value="PRK13341.1-2"/>
    <property type="match status" value="1"/>
</dbReference>
<dbReference type="InterPro" id="IPR003959">
    <property type="entry name" value="ATPase_AAA_core"/>
</dbReference>
<keyword evidence="5" id="KW-0067">ATP-binding</keyword>
<dbReference type="PANTHER" id="PTHR13779:SF7">
    <property type="entry name" value="ATPASE WRNIP1"/>
    <property type="match status" value="1"/>
</dbReference>
<dbReference type="STRING" id="167539.Pro_0091"/>
<dbReference type="InterPro" id="IPR021886">
    <property type="entry name" value="MgsA_C"/>
</dbReference>
<comment type="similarity">
    <text evidence="2">Belongs to the AAA ATPase family. RarA/MGS1/WRNIP1 subfamily.</text>
</comment>
<organism evidence="7 8">
    <name type="scientific">Prochlorococcus marinus (strain SARG / CCMP1375 / SS120)</name>
    <dbReference type="NCBI Taxonomy" id="167539"/>
    <lineage>
        <taxon>Bacteria</taxon>
        <taxon>Bacillati</taxon>
        <taxon>Cyanobacteriota</taxon>
        <taxon>Cyanophyceae</taxon>
        <taxon>Synechococcales</taxon>
        <taxon>Prochlorococcaceae</taxon>
        <taxon>Prochlorococcus</taxon>
    </lineage>
</organism>
<dbReference type="EnsemblBacteria" id="AAP99137">
    <property type="protein sequence ID" value="AAP99137"/>
    <property type="gene ID" value="Pro_0091"/>
</dbReference>
<dbReference type="GO" id="GO:0005524">
    <property type="term" value="F:ATP binding"/>
    <property type="evidence" value="ECO:0007669"/>
    <property type="project" value="UniProtKB-KW"/>
</dbReference>
<dbReference type="Proteomes" id="UP000001420">
    <property type="component" value="Chromosome"/>
</dbReference>
<dbReference type="KEGG" id="pma:Pro_0091"/>
<dbReference type="InterPro" id="IPR008921">
    <property type="entry name" value="DNA_pol3_clamp-load_cplx_C"/>
</dbReference>
<dbReference type="SMART" id="SM00382">
    <property type="entry name" value="AAA"/>
    <property type="match status" value="1"/>
</dbReference>
<evidence type="ECO:0000256" key="5">
    <source>
        <dbReference type="ARBA" id="ARBA00022840"/>
    </source>
</evidence>
<dbReference type="CDD" id="cd18139">
    <property type="entry name" value="HLD_clamp_RarA"/>
    <property type="match status" value="1"/>
</dbReference>
<dbReference type="FunFam" id="3.40.50.300:FF:000137">
    <property type="entry name" value="Replication-associated recombination protein A"/>
    <property type="match status" value="1"/>
</dbReference>
<evidence type="ECO:0000256" key="2">
    <source>
        <dbReference type="ARBA" id="ARBA00008959"/>
    </source>
</evidence>
<dbReference type="AlphaFoldDB" id="Q7VEC2"/>
<name>Q7VEC2_PROMA</name>
<evidence type="ECO:0000259" key="6">
    <source>
        <dbReference type="SMART" id="SM00382"/>
    </source>
</evidence>
<dbReference type="PANTHER" id="PTHR13779">
    <property type="entry name" value="WERNER HELICASE-INTERACTING PROTEIN 1 FAMILY MEMBER"/>
    <property type="match status" value="1"/>
</dbReference>
<dbReference type="HOGENOM" id="CLU_017985_0_3_3"/>
<dbReference type="GO" id="GO:0000731">
    <property type="term" value="P:DNA synthesis involved in DNA repair"/>
    <property type="evidence" value="ECO:0007669"/>
    <property type="project" value="TreeGrafter"/>
</dbReference>
<dbReference type="GO" id="GO:0008047">
    <property type="term" value="F:enzyme activator activity"/>
    <property type="evidence" value="ECO:0007669"/>
    <property type="project" value="TreeGrafter"/>
</dbReference>
<dbReference type="GO" id="GO:0003677">
    <property type="term" value="F:DNA binding"/>
    <property type="evidence" value="ECO:0007669"/>
    <property type="project" value="InterPro"/>
</dbReference>
<dbReference type="InterPro" id="IPR003593">
    <property type="entry name" value="AAA+_ATPase"/>
</dbReference>
<dbReference type="SUPFAM" id="SSF48019">
    <property type="entry name" value="post-AAA+ oligomerization domain-like"/>
    <property type="match status" value="1"/>
</dbReference>
<feature type="domain" description="AAA+ ATPase" evidence="6">
    <location>
        <begin position="53"/>
        <end position="174"/>
    </location>
</feature>
<keyword evidence="3" id="KW-0235">DNA replication</keyword>
<dbReference type="InterPro" id="IPR027417">
    <property type="entry name" value="P-loop_NTPase"/>
</dbReference>
<evidence type="ECO:0000256" key="4">
    <source>
        <dbReference type="ARBA" id="ARBA00022741"/>
    </source>
</evidence>
<evidence type="ECO:0000313" key="7">
    <source>
        <dbReference type="EMBL" id="AAP99137.1"/>
    </source>
</evidence>